<dbReference type="GO" id="GO:0010181">
    <property type="term" value="F:FMN binding"/>
    <property type="evidence" value="ECO:0007669"/>
    <property type="project" value="InterPro"/>
</dbReference>
<dbReference type="AlphaFoldDB" id="A0A1Z1WKY9"/>
<dbReference type="PANTHER" id="PTHR30466">
    <property type="entry name" value="FLAVIN REDUCTASE"/>
    <property type="match status" value="1"/>
</dbReference>
<name>A0A1Z1WKY9_9ACTN</name>
<evidence type="ECO:0000256" key="1">
    <source>
        <dbReference type="ARBA" id="ARBA00023002"/>
    </source>
</evidence>
<dbReference type="InterPro" id="IPR050268">
    <property type="entry name" value="NADH-dep_flavin_reductase"/>
</dbReference>
<gene>
    <name evidence="4" type="ORF">SMD44_06520</name>
</gene>
<sequence length="189" mass="20107">MSEHVMDSVIPQMANPVEFRSLMAALPAGVAVVTATDTDGKPWGMTCSSLASVALDPPTLLICLRGASPTLDAALSSKAFAVNLLHDEARAAADLFASGDPDRFDRVPWIEGASGPHLIESAHAVADCQVAGTVQVGDHTVVFGEVRRIESRQEGPPRPLLYGLRQYWSLDPADPVDPERGKPGSAQRR</sequence>
<evidence type="ECO:0000259" key="3">
    <source>
        <dbReference type="SMART" id="SM00903"/>
    </source>
</evidence>
<dbReference type="PANTHER" id="PTHR30466:SF1">
    <property type="entry name" value="FMN REDUCTASE (NADH) RUTF"/>
    <property type="match status" value="1"/>
</dbReference>
<accession>A0A1Z1WKY9</accession>
<dbReference type="GO" id="GO:0042602">
    <property type="term" value="F:riboflavin reductase (NADPH) activity"/>
    <property type="evidence" value="ECO:0007669"/>
    <property type="project" value="TreeGrafter"/>
</dbReference>
<dbReference type="InterPro" id="IPR012349">
    <property type="entry name" value="Split_barrel_FMN-bd"/>
</dbReference>
<dbReference type="KEGG" id="salf:SMD44_06520"/>
<dbReference type="Pfam" id="PF01613">
    <property type="entry name" value="Flavin_Reduct"/>
    <property type="match status" value="1"/>
</dbReference>
<protein>
    <submittedName>
        <fullName evidence="4">Flavin reductase</fullName>
    </submittedName>
</protein>
<evidence type="ECO:0000313" key="5">
    <source>
        <dbReference type="Proteomes" id="UP000195880"/>
    </source>
</evidence>
<evidence type="ECO:0000313" key="4">
    <source>
        <dbReference type="EMBL" id="ARX87039.1"/>
    </source>
</evidence>
<dbReference type="Proteomes" id="UP000195880">
    <property type="component" value="Chromosome"/>
</dbReference>
<dbReference type="RefSeq" id="WP_237307520.1">
    <property type="nucleotide sequence ID" value="NZ_CP021748.1"/>
</dbReference>
<dbReference type="InterPro" id="IPR002563">
    <property type="entry name" value="Flavin_Rdtase-like_dom"/>
</dbReference>
<feature type="domain" description="Flavin reductase like" evidence="3">
    <location>
        <begin position="23"/>
        <end position="169"/>
    </location>
</feature>
<dbReference type="Gene3D" id="2.30.110.10">
    <property type="entry name" value="Electron Transport, Fmn-binding Protein, Chain A"/>
    <property type="match status" value="1"/>
</dbReference>
<dbReference type="EMBL" id="CP021748">
    <property type="protein sequence ID" value="ARX87039.1"/>
    <property type="molecule type" value="Genomic_DNA"/>
</dbReference>
<reference evidence="4 5" key="1">
    <citation type="submission" date="2017-05" db="EMBL/GenBank/DDBJ databases">
        <title>Streptomyces alboflavus Genome sequencing and assembly.</title>
        <authorList>
            <person name="Wang Y."/>
            <person name="Du B."/>
            <person name="Ding Y."/>
            <person name="Liu H."/>
            <person name="Hou Q."/>
            <person name="Liu K."/>
            <person name="Wang C."/>
            <person name="Yao L."/>
        </authorList>
    </citation>
    <scope>NUCLEOTIDE SEQUENCE [LARGE SCALE GENOMIC DNA]</scope>
    <source>
        <strain evidence="4 5">MDJK44</strain>
    </source>
</reference>
<proteinExistence type="predicted"/>
<keyword evidence="1" id="KW-0560">Oxidoreductase</keyword>
<evidence type="ECO:0000256" key="2">
    <source>
        <dbReference type="SAM" id="MobiDB-lite"/>
    </source>
</evidence>
<keyword evidence="5" id="KW-1185">Reference proteome</keyword>
<dbReference type="SMART" id="SM00903">
    <property type="entry name" value="Flavin_Reduct"/>
    <property type="match status" value="1"/>
</dbReference>
<dbReference type="SUPFAM" id="SSF50475">
    <property type="entry name" value="FMN-binding split barrel"/>
    <property type="match status" value="1"/>
</dbReference>
<organism evidence="4 5">
    <name type="scientific">Streptomyces alboflavus</name>
    <dbReference type="NCBI Taxonomy" id="67267"/>
    <lineage>
        <taxon>Bacteria</taxon>
        <taxon>Bacillati</taxon>
        <taxon>Actinomycetota</taxon>
        <taxon>Actinomycetes</taxon>
        <taxon>Kitasatosporales</taxon>
        <taxon>Streptomycetaceae</taxon>
        <taxon>Streptomyces</taxon>
    </lineage>
</organism>
<feature type="region of interest" description="Disordered" evidence="2">
    <location>
        <begin position="170"/>
        <end position="189"/>
    </location>
</feature>